<reference evidence="10" key="1">
    <citation type="journal article" date="2019" name="Int. J. Syst. Evol. Microbiol.">
        <title>The Global Catalogue of Microorganisms (GCM) 10K type strain sequencing project: providing services to taxonomists for standard genome sequencing and annotation.</title>
        <authorList>
            <consortium name="The Broad Institute Genomics Platform"/>
            <consortium name="The Broad Institute Genome Sequencing Center for Infectious Disease"/>
            <person name="Wu L."/>
            <person name="Ma J."/>
        </authorList>
    </citation>
    <scope>NUCLEOTIDE SEQUENCE [LARGE SCALE GENOMIC DNA]</scope>
    <source>
        <strain evidence="10">CGMCC 4.7242</strain>
    </source>
</reference>
<comment type="caution">
    <text evidence="9">The sequence shown here is derived from an EMBL/GenBank/DDBJ whole genome shotgun (WGS) entry which is preliminary data.</text>
</comment>
<feature type="transmembrane region" description="Helical" evidence="7">
    <location>
        <begin position="362"/>
        <end position="384"/>
    </location>
</feature>
<evidence type="ECO:0000256" key="3">
    <source>
        <dbReference type="ARBA" id="ARBA00022519"/>
    </source>
</evidence>
<evidence type="ECO:0000313" key="9">
    <source>
        <dbReference type="EMBL" id="MFD1911089.1"/>
    </source>
</evidence>
<feature type="transmembrane region" description="Helical" evidence="7">
    <location>
        <begin position="322"/>
        <end position="350"/>
    </location>
</feature>
<feature type="transmembrane region" description="Helical" evidence="7">
    <location>
        <begin position="404"/>
        <end position="429"/>
    </location>
</feature>
<evidence type="ECO:0000256" key="6">
    <source>
        <dbReference type="ARBA" id="ARBA00023136"/>
    </source>
</evidence>
<dbReference type="NCBIfam" id="TIGR00786">
    <property type="entry name" value="dctM"/>
    <property type="match status" value="1"/>
</dbReference>
<organism evidence="9 10">
    <name type="scientific">Halodurantibacterium flavum</name>
    <dbReference type="NCBI Taxonomy" id="1382802"/>
    <lineage>
        <taxon>Bacteria</taxon>
        <taxon>Pseudomonadati</taxon>
        <taxon>Pseudomonadota</taxon>
        <taxon>Alphaproteobacteria</taxon>
        <taxon>Rhodobacterales</taxon>
        <taxon>Paracoccaceae</taxon>
        <taxon>Halodurantibacterium</taxon>
    </lineage>
</organism>
<evidence type="ECO:0000256" key="1">
    <source>
        <dbReference type="ARBA" id="ARBA00004429"/>
    </source>
</evidence>
<dbReference type="PANTHER" id="PTHR33362">
    <property type="entry name" value="SIALIC ACID TRAP TRANSPORTER PERMEASE PROTEIN SIAT-RELATED"/>
    <property type="match status" value="1"/>
</dbReference>
<comment type="subcellular location">
    <subcellularLocation>
        <location evidence="1 7">Cell inner membrane</location>
        <topology evidence="1 7">Multi-pass membrane protein</topology>
    </subcellularLocation>
</comment>
<dbReference type="PIRSF" id="PIRSF006066">
    <property type="entry name" value="HI0050"/>
    <property type="match status" value="1"/>
</dbReference>
<dbReference type="InterPro" id="IPR010656">
    <property type="entry name" value="DctM"/>
</dbReference>
<dbReference type="Pfam" id="PF06808">
    <property type="entry name" value="DctM"/>
    <property type="match status" value="1"/>
</dbReference>
<comment type="caution">
    <text evidence="7">Lacks conserved residue(s) required for the propagation of feature annotation.</text>
</comment>
<evidence type="ECO:0000256" key="7">
    <source>
        <dbReference type="RuleBase" id="RU369079"/>
    </source>
</evidence>
<dbReference type="EMBL" id="JBHUGH010000002">
    <property type="protein sequence ID" value="MFD1911089.1"/>
    <property type="molecule type" value="Genomic_DNA"/>
</dbReference>
<feature type="domain" description="TRAP C4-dicarboxylate transport system permease DctM subunit" evidence="8">
    <location>
        <begin position="12"/>
        <end position="425"/>
    </location>
</feature>
<keyword evidence="10" id="KW-1185">Reference proteome</keyword>
<evidence type="ECO:0000313" key="10">
    <source>
        <dbReference type="Proteomes" id="UP001597353"/>
    </source>
</evidence>
<comment type="similarity">
    <text evidence="7">Belongs to the TRAP transporter large permease family.</text>
</comment>
<feature type="transmembrane region" description="Helical" evidence="7">
    <location>
        <begin position="6"/>
        <end position="39"/>
    </location>
</feature>
<keyword evidence="3 7" id="KW-0997">Cell inner membrane</keyword>
<keyword evidence="7" id="KW-0813">Transport</keyword>
<feature type="transmembrane region" description="Helical" evidence="7">
    <location>
        <begin position="60"/>
        <end position="79"/>
    </location>
</feature>
<feature type="transmembrane region" description="Helical" evidence="7">
    <location>
        <begin position="173"/>
        <end position="192"/>
    </location>
</feature>
<protein>
    <recommendedName>
        <fullName evidence="7">TRAP transporter large permease protein</fullName>
    </recommendedName>
</protein>
<accession>A0ABW4S2Q2</accession>
<keyword evidence="2" id="KW-1003">Cell membrane</keyword>
<feature type="transmembrane region" description="Helical" evidence="7">
    <location>
        <begin position="225"/>
        <end position="243"/>
    </location>
</feature>
<dbReference type="RefSeq" id="WP_390259210.1">
    <property type="nucleotide sequence ID" value="NZ_JBHUGH010000002.1"/>
</dbReference>
<dbReference type="PANTHER" id="PTHR33362:SF5">
    <property type="entry name" value="C4-DICARBOXYLATE TRAP TRANSPORTER LARGE PERMEASE PROTEIN DCTM"/>
    <property type="match status" value="1"/>
</dbReference>
<feature type="transmembrane region" description="Helical" evidence="7">
    <location>
        <begin position="280"/>
        <end position="302"/>
    </location>
</feature>
<comment type="function">
    <text evidence="7">Part of the tripartite ATP-independent periplasmic (TRAP) transport system.</text>
</comment>
<name>A0ABW4S2Q2_9RHOB</name>
<keyword evidence="4 7" id="KW-0812">Transmembrane</keyword>
<sequence>MSNLAIGFAGFAAIVGLIGLRFHVGLALIIVAFTGLMLITNIDIALSMLRVLPYDFVTDWDLSAVPMFLLMGAIAHRSGMTASLFDVARLWFSRMPGGLAVATNFACAGFSSASGSSLATTMAIGRITIPEMRKYHYDPGLAAGIVACGGTLGVLIPPSIILVLYGIFAEVSIAKLFMAGVLPGLLTAGVYFGQIVLRCWLNPSLAPPVPDHPSWSERLRALRTIWPLPLLILAVIGGIYTGIATPTEAGALGAFLALLIALAQRRMTVRIFRQAARESIMATASIFFVAIGALLLTRFMAFSGVPMFLAGLVADYSVDTTTMILITLAIYLVLGMFLDPLGMMLLTLPVMLPMFQAAGMDLIWFGILMVKFIEIGLITPPVGLNVYAVKLLAPDYKLQEIFRGALWFLLAEILIIGLLITFPQITLFLPSIM</sequence>
<dbReference type="Proteomes" id="UP001597353">
    <property type="component" value="Unassembled WGS sequence"/>
</dbReference>
<keyword evidence="6 7" id="KW-0472">Membrane</keyword>
<dbReference type="InterPro" id="IPR004681">
    <property type="entry name" value="TRAP_DctM"/>
</dbReference>
<gene>
    <name evidence="9" type="ORF">ACFSGJ_02545</name>
</gene>
<keyword evidence="5 7" id="KW-1133">Transmembrane helix</keyword>
<proteinExistence type="inferred from homology"/>
<evidence type="ECO:0000256" key="4">
    <source>
        <dbReference type="ARBA" id="ARBA00022692"/>
    </source>
</evidence>
<evidence type="ECO:0000256" key="2">
    <source>
        <dbReference type="ARBA" id="ARBA00022475"/>
    </source>
</evidence>
<comment type="subunit">
    <text evidence="7">The complex comprises the extracytoplasmic solute receptor protein and the two transmembrane proteins.</text>
</comment>
<feature type="transmembrane region" description="Helical" evidence="7">
    <location>
        <begin position="141"/>
        <end position="167"/>
    </location>
</feature>
<feature type="transmembrane region" description="Helical" evidence="7">
    <location>
        <begin position="99"/>
        <end position="120"/>
    </location>
</feature>
<evidence type="ECO:0000256" key="5">
    <source>
        <dbReference type="ARBA" id="ARBA00022989"/>
    </source>
</evidence>
<evidence type="ECO:0000259" key="8">
    <source>
        <dbReference type="Pfam" id="PF06808"/>
    </source>
</evidence>